<dbReference type="Pfam" id="PF00004">
    <property type="entry name" value="AAA"/>
    <property type="match status" value="1"/>
</dbReference>
<dbReference type="Proteomes" id="UP000192578">
    <property type="component" value="Unassembled WGS sequence"/>
</dbReference>
<dbReference type="PROSITE" id="PS51257">
    <property type="entry name" value="PROKAR_LIPOPROTEIN"/>
    <property type="match status" value="1"/>
</dbReference>
<evidence type="ECO:0000256" key="2">
    <source>
        <dbReference type="ARBA" id="ARBA00022840"/>
    </source>
</evidence>
<evidence type="ECO:0000256" key="1">
    <source>
        <dbReference type="ARBA" id="ARBA00022741"/>
    </source>
</evidence>
<proteinExistence type="inferred from homology"/>
<dbReference type="GO" id="GO:0005524">
    <property type="term" value="F:ATP binding"/>
    <property type="evidence" value="ECO:0007669"/>
    <property type="project" value="UniProtKB-KW"/>
</dbReference>
<gene>
    <name evidence="6" type="ORF">BV898_18698</name>
</gene>
<feature type="domain" description="ATPase AAA-type core" evidence="4">
    <location>
        <begin position="114"/>
        <end position="224"/>
    </location>
</feature>
<dbReference type="InterPro" id="IPR003959">
    <property type="entry name" value="ATPase_AAA_core"/>
</dbReference>
<dbReference type="OrthoDB" id="10251412at2759"/>
<evidence type="ECO:0000313" key="7">
    <source>
        <dbReference type="Proteomes" id="UP000192578"/>
    </source>
</evidence>
<dbReference type="InterPro" id="IPR027417">
    <property type="entry name" value="P-loop_NTPase"/>
</dbReference>
<protein>
    <submittedName>
        <fullName evidence="6">Mitochondrial chaperone BCS1</fullName>
    </submittedName>
</protein>
<dbReference type="PROSITE" id="PS00674">
    <property type="entry name" value="AAA"/>
    <property type="match status" value="1"/>
</dbReference>
<dbReference type="AlphaFoldDB" id="A0A9X6RNQ6"/>
<name>A0A9X6RNQ6_HYPEX</name>
<dbReference type="PANTHER" id="PTHR23070">
    <property type="entry name" value="BCS1 AAA-TYPE ATPASE"/>
    <property type="match status" value="1"/>
</dbReference>
<dbReference type="Pfam" id="PF25426">
    <property type="entry name" value="AAA_lid_BCS1"/>
    <property type="match status" value="1"/>
</dbReference>
<comment type="similarity">
    <text evidence="3">Belongs to the AAA ATPase family.</text>
</comment>
<comment type="caution">
    <text evidence="6">The sequence shown here is derived from an EMBL/GenBank/DDBJ whole genome shotgun (WGS) entry which is preliminary data.</text>
</comment>
<dbReference type="EMBL" id="MTYJ01000389">
    <property type="protein sequence ID" value="OWA54290.1"/>
    <property type="molecule type" value="Genomic_DNA"/>
</dbReference>
<feature type="domain" description="Mitochondrial chaperone BCS1-like ATPase lid" evidence="5">
    <location>
        <begin position="229"/>
        <end position="284"/>
    </location>
</feature>
<evidence type="ECO:0000259" key="5">
    <source>
        <dbReference type="Pfam" id="PF25426"/>
    </source>
</evidence>
<keyword evidence="7" id="KW-1185">Reference proteome</keyword>
<accession>A0A9X6RNQ6</accession>
<dbReference type="SUPFAM" id="SSF52540">
    <property type="entry name" value="P-loop containing nucleoside triphosphate hydrolases"/>
    <property type="match status" value="1"/>
</dbReference>
<sequence>MAERNQEPFCSSALSIASCIAADINPDFRRSQFLVLTGRSLPRVVAFGETDELNCSFTKSESSNLLQVNSRDNDIHREHRSLQALNIKLAKIEKNWQQIHSNLVTEPQHPNRSHISQATDESLNQMFLDAPENSMILLEDVDAAFGNRADDKSKDGVEKRILAGACADDGPEARNTLSFNGLLNAIDGVASAEGRILFITTNYVEKLDSALIRPGRVDVKQYIGNATESQVERMFRRFNTACSGEDAKRFVRAIFDRPERPDVSLAQLQGMFLRFKRKPADIFSGLATLYE</sequence>
<evidence type="ECO:0000313" key="6">
    <source>
        <dbReference type="EMBL" id="OWA54290.1"/>
    </source>
</evidence>
<dbReference type="InterPro" id="IPR050747">
    <property type="entry name" value="Mitochondrial_chaperone_BCS1"/>
</dbReference>
<dbReference type="InterPro" id="IPR003960">
    <property type="entry name" value="ATPase_AAA_CS"/>
</dbReference>
<dbReference type="Gene3D" id="3.40.50.300">
    <property type="entry name" value="P-loop containing nucleotide triphosphate hydrolases"/>
    <property type="match status" value="1"/>
</dbReference>
<reference evidence="7" key="1">
    <citation type="submission" date="2017-01" db="EMBL/GenBank/DDBJ databases">
        <title>Comparative genomics of anhydrobiosis in the tardigrade Hypsibius dujardini.</title>
        <authorList>
            <person name="Yoshida Y."/>
            <person name="Koutsovoulos G."/>
            <person name="Laetsch D."/>
            <person name="Stevens L."/>
            <person name="Kumar S."/>
            <person name="Horikawa D."/>
            <person name="Ishino K."/>
            <person name="Komine S."/>
            <person name="Tomita M."/>
            <person name="Blaxter M."/>
            <person name="Arakawa K."/>
        </authorList>
    </citation>
    <scope>NUCLEOTIDE SEQUENCE [LARGE SCALE GENOMIC DNA]</scope>
    <source>
        <strain evidence="7">Z151</strain>
    </source>
</reference>
<organism evidence="6 7">
    <name type="scientific">Hypsibius exemplaris</name>
    <name type="common">Freshwater tardigrade</name>
    <dbReference type="NCBI Taxonomy" id="2072580"/>
    <lineage>
        <taxon>Eukaryota</taxon>
        <taxon>Metazoa</taxon>
        <taxon>Ecdysozoa</taxon>
        <taxon>Tardigrada</taxon>
        <taxon>Eutardigrada</taxon>
        <taxon>Parachela</taxon>
        <taxon>Hypsibioidea</taxon>
        <taxon>Hypsibiidae</taxon>
        <taxon>Hypsibius</taxon>
    </lineage>
</organism>
<evidence type="ECO:0000259" key="4">
    <source>
        <dbReference type="Pfam" id="PF00004"/>
    </source>
</evidence>
<dbReference type="GO" id="GO:0016887">
    <property type="term" value="F:ATP hydrolysis activity"/>
    <property type="evidence" value="ECO:0007669"/>
    <property type="project" value="InterPro"/>
</dbReference>
<keyword evidence="1 3" id="KW-0547">Nucleotide-binding</keyword>
<dbReference type="InterPro" id="IPR057495">
    <property type="entry name" value="AAA_lid_BCS1"/>
</dbReference>
<keyword evidence="2 3" id="KW-0067">ATP-binding</keyword>
<evidence type="ECO:0000256" key="3">
    <source>
        <dbReference type="RuleBase" id="RU003651"/>
    </source>
</evidence>